<feature type="region of interest" description="Disordered" evidence="6">
    <location>
        <begin position="50"/>
        <end position="70"/>
    </location>
</feature>
<accession>A0ABN9VJQ5</accession>
<feature type="region of interest" description="Disordered" evidence="6">
    <location>
        <begin position="845"/>
        <end position="885"/>
    </location>
</feature>
<dbReference type="InterPro" id="IPR027417">
    <property type="entry name" value="P-loop_NTPase"/>
</dbReference>
<organism evidence="9 10">
    <name type="scientific">Prorocentrum cordatum</name>
    <dbReference type="NCBI Taxonomy" id="2364126"/>
    <lineage>
        <taxon>Eukaryota</taxon>
        <taxon>Sar</taxon>
        <taxon>Alveolata</taxon>
        <taxon>Dinophyceae</taxon>
        <taxon>Prorocentrales</taxon>
        <taxon>Prorocentraceae</taxon>
        <taxon>Prorocentrum</taxon>
    </lineage>
</organism>
<dbReference type="SUPFAM" id="SSF52540">
    <property type="entry name" value="P-loop containing nucleoside triphosphate hydrolases"/>
    <property type="match status" value="1"/>
</dbReference>
<feature type="domain" description="UVR" evidence="7">
    <location>
        <begin position="854"/>
        <end position="885"/>
    </location>
</feature>
<feature type="compositionally biased region" description="Acidic residues" evidence="6">
    <location>
        <begin position="847"/>
        <end position="857"/>
    </location>
</feature>
<dbReference type="PROSITE" id="PS50151">
    <property type="entry name" value="UVR"/>
    <property type="match status" value="1"/>
</dbReference>
<dbReference type="InterPro" id="IPR013989">
    <property type="entry name" value="Dev_and_cell_death_domain"/>
</dbReference>
<dbReference type="PROSITE" id="PS51222">
    <property type="entry name" value="DCD"/>
    <property type="match status" value="1"/>
</dbReference>
<keyword evidence="3" id="KW-0378">Hydrolase</keyword>
<evidence type="ECO:0000256" key="4">
    <source>
        <dbReference type="ARBA" id="ARBA00022806"/>
    </source>
</evidence>
<dbReference type="Pfam" id="PF10539">
    <property type="entry name" value="Dev_Cell_Death"/>
    <property type="match status" value="1"/>
</dbReference>
<evidence type="ECO:0000256" key="2">
    <source>
        <dbReference type="ARBA" id="ARBA00022741"/>
    </source>
</evidence>
<keyword evidence="5" id="KW-0067">ATP-binding</keyword>
<evidence type="ECO:0000313" key="9">
    <source>
        <dbReference type="EMBL" id="CAK0873510.1"/>
    </source>
</evidence>
<evidence type="ECO:0000256" key="3">
    <source>
        <dbReference type="ARBA" id="ARBA00022801"/>
    </source>
</evidence>
<keyword evidence="10" id="KW-1185">Reference proteome</keyword>
<dbReference type="Gene3D" id="3.40.50.300">
    <property type="entry name" value="P-loop containing nucleotide triphosphate hydrolases"/>
    <property type="match status" value="2"/>
</dbReference>
<feature type="domain" description="DCD" evidence="8">
    <location>
        <begin position="523"/>
        <end position="651"/>
    </location>
</feature>
<dbReference type="InterPro" id="IPR047187">
    <property type="entry name" value="SF1_C_Upf1"/>
</dbReference>
<comment type="caution">
    <text evidence="9">The sequence shown here is derived from an EMBL/GenBank/DDBJ whole genome shotgun (WGS) entry which is preliminary data.</text>
</comment>
<protein>
    <recommendedName>
        <fullName evidence="11">RNA helicase</fullName>
    </recommendedName>
</protein>
<keyword evidence="2" id="KW-0547">Nucleotide-binding</keyword>
<feature type="compositionally biased region" description="Basic and acidic residues" evidence="6">
    <location>
        <begin position="858"/>
        <end position="885"/>
    </location>
</feature>
<feature type="region of interest" description="Disordered" evidence="6">
    <location>
        <begin position="654"/>
        <end position="716"/>
    </location>
</feature>
<dbReference type="InterPro" id="IPR041677">
    <property type="entry name" value="DNA2/NAM7_AAA_11"/>
</dbReference>
<dbReference type="InterPro" id="IPR050534">
    <property type="entry name" value="Coronavir_polyprotein_1ab"/>
</dbReference>
<dbReference type="SMART" id="SM00767">
    <property type="entry name" value="DCD"/>
    <property type="match status" value="1"/>
</dbReference>
<evidence type="ECO:0008006" key="11">
    <source>
        <dbReference type="Google" id="ProtNLM"/>
    </source>
</evidence>
<gene>
    <name evidence="9" type="ORF">PCOR1329_LOCUS58713</name>
</gene>
<evidence type="ECO:0000259" key="8">
    <source>
        <dbReference type="PROSITE" id="PS51222"/>
    </source>
</evidence>
<feature type="compositionally biased region" description="Low complexity" evidence="6">
    <location>
        <begin position="665"/>
        <end position="680"/>
    </location>
</feature>
<evidence type="ECO:0000313" key="10">
    <source>
        <dbReference type="Proteomes" id="UP001189429"/>
    </source>
</evidence>
<dbReference type="Proteomes" id="UP001189429">
    <property type="component" value="Unassembled WGS sequence"/>
</dbReference>
<dbReference type="CDD" id="cd18808">
    <property type="entry name" value="SF1_C_Upf1"/>
    <property type="match status" value="1"/>
</dbReference>
<evidence type="ECO:0000256" key="5">
    <source>
        <dbReference type="ARBA" id="ARBA00022840"/>
    </source>
</evidence>
<dbReference type="InterPro" id="IPR041679">
    <property type="entry name" value="DNA2/NAM7-like_C"/>
</dbReference>
<feature type="compositionally biased region" description="Basic and acidic residues" evidence="6">
    <location>
        <begin position="703"/>
        <end position="716"/>
    </location>
</feature>
<dbReference type="EMBL" id="CAUYUJ010017288">
    <property type="protein sequence ID" value="CAK0873510.1"/>
    <property type="molecule type" value="Genomic_DNA"/>
</dbReference>
<dbReference type="PANTHER" id="PTHR43788:SF13">
    <property type="entry name" value="REGULATOR OF NONSENSE TRANSCRIPTS 1"/>
    <property type="match status" value="1"/>
</dbReference>
<dbReference type="Pfam" id="PF13087">
    <property type="entry name" value="AAA_12"/>
    <property type="match status" value="1"/>
</dbReference>
<evidence type="ECO:0000256" key="6">
    <source>
        <dbReference type="SAM" id="MobiDB-lite"/>
    </source>
</evidence>
<evidence type="ECO:0000259" key="7">
    <source>
        <dbReference type="PROSITE" id="PS50151"/>
    </source>
</evidence>
<comment type="similarity">
    <text evidence="1">Belongs to the DNA2/NAM7 helicase family.</text>
</comment>
<evidence type="ECO:0000256" key="1">
    <source>
        <dbReference type="ARBA" id="ARBA00007913"/>
    </source>
</evidence>
<reference evidence="9" key="1">
    <citation type="submission" date="2023-10" db="EMBL/GenBank/DDBJ databases">
        <authorList>
            <person name="Chen Y."/>
            <person name="Shah S."/>
            <person name="Dougan E. K."/>
            <person name="Thang M."/>
            <person name="Chan C."/>
        </authorList>
    </citation>
    <scope>NUCLEOTIDE SEQUENCE [LARGE SCALE GENOMIC DNA]</scope>
</reference>
<keyword evidence="4" id="KW-0347">Helicase</keyword>
<dbReference type="Pfam" id="PF13086">
    <property type="entry name" value="AAA_11"/>
    <property type="match status" value="2"/>
</dbReference>
<name>A0ABN9VJQ5_9DINO</name>
<proteinExistence type="inferred from homology"/>
<dbReference type="PANTHER" id="PTHR43788">
    <property type="entry name" value="DNA2/NAM7 HELICASE FAMILY MEMBER"/>
    <property type="match status" value="1"/>
</dbReference>
<sequence>MDRGSWSGGAGLGLVGPCSRLARELMATVADKGAQASELAAAACAHHAEVPQPPWATDGSRKGRAGNSRLAAQLRSPRLRPLSPAQSRAVGAVASQMQQLTLVQGPPGTGKTEVAVEVARAWLRARRGPILAAAAPHSGVGVLVDSLQALGASVLRLGAVDPEVPCSLDAHLRSAGPEPEGGASRGERLMRGVHVVCATCVGAGTTVPGSPSFPFVVVDGAAQATEPATLVALARGAVQAVLVGDPGQLRPTLASEEARAGGLGVSLFERLVDLGVRPHALSVQFRMHPAIMAFPSRAFYGGVLRASLLLAEGPPPIATPDDLGHLAFVHVGSAQEEGEDRGEAGDEEAKCIRHVMEGLQCMPGDAGIIAASGGQVAAVHLALRGLSGASEVLVGTVSAFQGVEKEAIILSASVGPSGEPWPEASCRHLPVALTRARRLLVVVGDLQRLCSSGAWSFLVAAGSCARALEWQGGALGPLSPGVAAVVAAARERSAASEGVGEGAAGATAAAGAEAAETRAAGAQEHAGYLFHCRGEALSECEAAGVLAAPEGSLGSMRQAIRAKTKLFLLDCDRGTVIGPFAPTSRPGLDLARGAFGGQLRAQVRVRAPAELLIARPAVRPAPGPQAAAEVRALLRELSSGEFVDARAFEAWQASSQHAPRPLAPAPAREAPAAGPAGQAEDGARAEAPACGQHAEPPSAPPRDAPERTPEGPRGEVVCVDRPEGEVASAAGVTGTPAPPPVAQGRPAAHCEAPCADLAGDWGACLLAVSLVRCRKRKAAEEEDYAVAHAAKGAEAEAVATLSSRRRRALNAGRREEEWRDVQRRKQAAVAQEDFRLAGQLRKRQLELEEEGDPDEELREVAQRKKEAAAAEDFDRAAELRKHEDR</sequence>
<dbReference type="InterPro" id="IPR001943">
    <property type="entry name" value="UVR_dom"/>
</dbReference>